<dbReference type="OrthoDB" id="9787923at2"/>
<keyword evidence="1" id="KW-0472">Membrane</keyword>
<feature type="transmembrane region" description="Helical" evidence="1">
    <location>
        <begin position="223"/>
        <end position="242"/>
    </location>
</feature>
<sequence>MSEASRNAVPEQEWTEELKKENERAVWVHVIPFLVWITFIPLFDPSGWAYAARTVLGTAVLLACRPWRWYAPPRWRNMPLAVGIGVLVFVVWVGPESAWFTERFPALSEAYERYAVDLTRFGKLREPLERPSPYDPSVTGWPLFWAHMFGTSIAVALLEEFFWRGFLYRWMLGSPFFRIPMGRMSVGMFVAVAALFGIEHFEWAAGIACGLLFGWLVIHTRDIWAGVVAHAVTNFMLGIYVWQSGAWQFW</sequence>
<keyword evidence="3" id="KW-0378">Hydrolase</keyword>
<reference evidence="3 4" key="2">
    <citation type="journal article" date="2016" name="ISME J.">
        <title>Characterization of the first cultured representative of Verrucomicrobia subdivision 5 indicates the proposal of a novel phylum.</title>
        <authorList>
            <person name="Spring S."/>
            <person name="Bunk B."/>
            <person name="Sproer C."/>
            <person name="Schumann P."/>
            <person name="Rohde M."/>
            <person name="Tindall B.J."/>
            <person name="Klenk H.P."/>
        </authorList>
    </citation>
    <scope>NUCLEOTIDE SEQUENCE [LARGE SCALE GENOMIC DNA]</scope>
    <source>
        <strain evidence="3 4">L21-Fru-AB</strain>
    </source>
</reference>
<organism evidence="3 4">
    <name type="scientific">Kiritimatiella glycovorans</name>
    <dbReference type="NCBI Taxonomy" id="1307763"/>
    <lineage>
        <taxon>Bacteria</taxon>
        <taxon>Pseudomonadati</taxon>
        <taxon>Kiritimatiellota</taxon>
        <taxon>Kiritimatiellia</taxon>
        <taxon>Kiritimatiellales</taxon>
        <taxon>Kiritimatiellaceae</taxon>
        <taxon>Kiritimatiella</taxon>
    </lineage>
</organism>
<feature type="domain" description="CAAX prenyl protease 2/Lysostaphin resistance protein A-like" evidence="2">
    <location>
        <begin position="143"/>
        <end position="236"/>
    </location>
</feature>
<name>A0A0G3EHZ2_9BACT</name>
<dbReference type="AlphaFoldDB" id="A0A0G3EHZ2"/>
<dbReference type="GO" id="GO:0080120">
    <property type="term" value="P:CAAX-box protein maturation"/>
    <property type="evidence" value="ECO:0007669"/>
    <property type="project" value="UniProtKB-ARBA"/>
</dbReference>
<dbReference type="InterPro" id="IPR003675">
    <property type="entry name" value="Rce1/LyrA-like_dom"/>
</dbReference>
<dbReference type="InterPro" id="IPR014346">
    <property type="entry name" value="Prenyl_protease-related"/>
</dbReference>
<accession>A0A0G3EHZ2</accession>
<dbReference type="RefSeq" id="WP_160300699.1">
    <property type="nucleotide sequence ID" value="NZ_CP010904.1"/>
</dbReference>
<dbReference type="GO" id="GO:0004175">
    <property type="term" value="F:endopeptidase activity"/>
    <property type="evidence" value="ECO:0007669"/>
    <property type="project" value="UniProtKB-ARBA"/>
</dbReference>
<dbReference type="EMBL" id="CP010904">
    <property type="protein sequence ID" value="AKJ64425.1"/>
    <property type="molecule type" value="Genomic_DNA"/>
</dbReference>
<proteinExistence type="predicted"/>
<dbReference type="NCBIfam" id="TIGR03008">
    <property type="entry name" value="pepcterm_CAAX"/>
    <property type="match status" value="1"/>
</dbReference>
<dbReference type="GO" id="GO:0006508">
    <property type="term" value="P:proteolysis"/>
    <property type="evidence" value="ECO:0007669"/>
    <property type="project" value="UniProtKB-KW"/>
</dbReference>
<keyword evidence="3" id="KW-0645">Protease</keyword>
<keyword evidence="4" id="KW-1185">Reference proteome</keyword>
<dbReference type="KEGG" id="vbl:L21SP4_01176"/>
<feature type="transmembrane region" description="Helical" evidence="1">
    <location>
        <begin position="77"/>
        <end position="95"/>
    </location>
</feature>
<evidence type="ECO:0000256" key="1">
    <source>
        <dbReference type="SAM" id="Phobius"/>
    </source>
</evidence>
<keyword evidence="1" id="KW-1133">Transmembrane helix</keyword>
<keyword evidence="1" id="KW-0812">Transmembrane</keyword>
<feature type="transmembrane region" description="Helical" evidence="1">
    <location>
        <begin position="25"/>
        <end position="42"/>
    </location>
</feature>
<protein>
    <submittedName>
        <fullName evidence="3">CAAX prenyl protease-related protein</fullName>
    </submittedName>
</protein>
<gene>
    <name evidence="3" type="ORF">L21SP4_01176</name>
</gene>
<dbReference type="STRING" id="1307763.L21SP4_01176"/>
<reference evidence="4" key="1">
    <citation type="submission" date="2015-02" db="EMBL/GenBank/DDBJ databases">
        <title>Description and complete genome sequence of the first cultured representative of the subdivision 5 of the Verrucomicrobia phylum.</title>
        <authorList>
            <person name="Spring S."/>
            <person name="Bunk B."/>
            <person name="Sproer C."/>
            <person name="Klenk H.-P."/>
        </authorList>
    </citation>
    <scope>NUCLEOTIDE SEQUENCE [LARGE SCALE GENOMIC DNA]</scope>
    <source>
        <strain evidence="4">L21-Fru-AB</strain>
    </source>
</reference>
<evidence type="ECO:0000313" key="4">
    <source>
        <dbReference type="Proteomes" id="UP000035268"/>
    </source>
</evidence>
<dbReference type="Pfam" id="PF02517">
    <property type="entry name" value="Rce1-like"/>
    <property type="match status" value="1"/>
</dbReference>
<feature type="transmembrane region" description="Helical" evidence="1">
    <location>
        <begin position="184"/>
        <end position="217"/>
    </location>
</feature>
<dbReference type="Proteomes" id="UP000035268">
    <property type="component" value="Chromosome"/>
</dbReference>
<evidence type="ECO:0000259" key="2">
    <source>
        <dbReference type="Pfam" id="PF02517"/>
    </source>
</evidence>
<evidence type="ECO:0000313" key="3">
    <source>
        <dbReference type="EMBL" id="AKJ64425.1"/>
    </source>
</evidence>
<feature type="transmembrane region" description="Helical" evidence="1">
    <location>
        <begin position="48"/>
        <end position="65"/>
    </location>
</feature>
<feature type="transmembrane region" description="Helical" evidence="1">
    <location>
        <begin position="143"/>
        <end position="163"/>
    </location>
</feature>